<evidence type="ECO:0000256" key="1">
    <source>
        <dbReference type="ARBA" id="ARBA00022649"/>
    </source>
</evidence>
<proteinExistence type="predicted"/>
<dbReference type="Proteomes" id="UP000646365">
    <property type="component" value="Unassembled WGS sequence"/>
</dbReference>
<accession>A0A8J2YZ12</accession>
<dbReference type="EMBL" id="BMJQ01000015">
    <property type="protein sequence ID" value="GGF38836.1"/>
    <property type="molecule type" value="Genomic_DNA"/>
</dbReference>
<evidence type="ECO:0000313" key="2">
    <source>
        <dbReference type="EMBL" id="GGF38836.1"/>
    </source>
</evidence>
<reference evidence="2" key="1">
    <citation type="journal article" date="2014" name="Int. J. Syst. Evol. Microbiol.">
        <title>Complete genome sequence of Corynebacterium casei LMG S-19264T (=DSM 44701T), isolated from a smear-ripened cheese.</title>
        <authorList>
            <consortium name="US DOE Joint Genome Institute (JGI-PGF)"/>
            <person name="Walter F."/>
            <person name="Albersmeier A."/>
            <person name="Kalinowski J."/>
            <person name="Ruckert C."/>
        </authorList>
    </citation>
    <scope>NUCLEOTIDE SEQUENCE</scope>
    <source>
        <strain evidence="2">CGMCC 1.15725</strain>
    </source>
</reference>
<dbReference type="RefSeq" id="WP_189051022.1">
    <property type="nucleotide sequence ID" value="NZ_BMJQ01000015.1"/>
</dbReference>
<dbReference type="Pfam" id="PF07362">
    <property type="entry name" value="CcdA"/>
    <property type="match status" value="1"/>
</dbReference>
<protein>
    <submittedName>
        <fullName evidence="2">Uncharacterized protein</fullName>
    </submittedName>
</protein>
<reference evidence="2" key="2">
    <citation type="submission" date="2020-09" db="EMBL/GenBank/DDBJ databases">
        <authorList>
            <person name="Sun Q."/>
            <person name="Zhou Y."/>
        </authorList>
    </citation>
    <scope>NUCLEOTIDE SEQUENCE</scope>
    <source>
        <strain evidence="2">CGMCC 1.15725</strain>
    </source>
</reference>
<keyword evidence="3" id="KW-1185">Reference proteome</keyword>
<evidence type="ECO:0000313" key="3">
    <source>
        <dbReference type="Proteomes" id="UP000646365"/>
    </source>
</evidence>
<comment type="caution">
    <text evidence="2">The sequence shown here is derived from an EMBL/GenBank/DDBJ whole genome shotgun (WGS) entry which is preliminary data.</text>
</comment>
<dbReference type="InterPro" id="IPR009956">
    <property type="entry name" value="Post-segregation_anti-tox_CcdA"/>
</dbReference>
<name>A0A8J2YZ12_9PROT</name>
<keyword evidence="1" id="KW-1277">Toxin-antitoxin system</keyword>
<gene>
    <name evidence="2" type="ORF">GCM10011611_51490</name>
</gene>
<organism evidence="2 3">
    <name type="scientific">Aliidongia dinghuensis</name>
    <dbReference type="NCBI Taxonomy" id="1867774"/>
    <lineage>
        <taxon>Bacteria</taxon>
        <taxon>Pseudomonadati</taxon>
        <taxon>Pseudomonadota</taxon>
        <taxon>Alphaproteobacteria</taxon>
        <taxon>Rhodospirillales</taxon>
        <taxon>Dongiaceae</taxon>
        <taxon>Aliidongia</taxon>
    </lineage>
</organism>
<sequence>MAFGYRADAPKRAITLSLNGDLVSKVTVFDKDLSGVVERMLAEFLKEREAAVDQAIESWNEYEAKTGSVVDEHIDL</sequence>
<dbReference type="AlphaFoldDB" id="A0A8J2YZ12"/>